<evidence type="ECO:0000256" key="1">
    <source>
        <dbReference type="SAM" id="MobiDB-lite"/>
    </source>
</evidence>
<organism evidence="2 3">
    <name type="scientific">Amycolatopsis rubida</name>
    <dbReference type="NCBI Taxonomy" id="112413"/>
    <lineage>
        <taxon>Bacteria</taxon>
        <taxon>Bacillati</taxon>
        <taxon>Actinomycetota</taxon>
        <taxon>Actinomycetes</taxon>
        <taxon>Pseudonocardiales</taxon>
        <taxon>Pseudonocardiaceae</taxon>
        <taxon>Amycolatopsis</taxon>
    </lineage>
</organism>
<proteinExistence type="predicted"/>
<evidence type="ECO:0000313" key="3">
    <source>
        <dbReference type="Proteomes" id="UP000470404"/>
    </source>
</evidence>
<dbReference type="EMBL" id="JAAGNC010000109">
    <property type="protein sequence ID" value="NEC58246.1"/>
    <property type="molecule type" value="Genomic_DNA"/>
</dbReference>
<name>A0ABX0BSB8_9PSEU</name>
<feature type="compositionally biased region" description="Basic residues" evidence="1">
    <location>
        <begin position="21"/>
        <end position="30"/>
    </location>
</feature>
<gene>
    <name evidence="2" type="ORF">G3I59_22220</name>
</gene>
<comment type="caution">
    <text evidence="2">The sequence shown here is derived from an EMBL/GenBank/DDBJ whole genome shotgun (WGS) entry which is preliminary data.</text>
</comment>
<accession>A0ABX0BSB8</accession>
<dbReference type="Proteomes" id="UP000470404">
    <property type="component" value="Unassembled WGS sequence"/>
</dbReference>
<dbReference type="RefSeq" id="WP_143132610.1">
    <property type="nucleotide sequence ID" value="NZ_FOWC01000016.1"/>
</dbReference>
<keyword evidence="3" id="KW-1185">Reference proteome</keyword>
<feature type="region of interest" description="Disordered" evidence="1">
    <location>
        <begin position="1"/>
        <end position="54"/>
    </location>
</feature>
<sequence length="66" mass="7177">MSTVLAEHDGPVTTIGINRPERRRPRHRRGIVGGNRPSWPGWNPPTLGKASASSRTRCVSAAGTCW</sequence>
<reference evidence="2 3" key="1">
    <citation type="submission" date="2020-01" db="EMBL/GenBank/DDBJ databases">
        <title>Insect and environment-associated Actinomycetes.</title>
        <authorList>
            <person name="Currrie C."/>
            <person name="Chevrette M."/>
            <person name="Carlson C."/>
            <person name="Stubbendieck R."/>
            <person name="Wendt-Pienkowski E."/>
        </authorList>
    </citation>
    <scope>NUCLEOTIDE SEQUENCE [LARGE SCALE GENOMIC DNA]</scope>
    <source>
        <strain evidence="2 3">SID8386</strain>
    </source>
</reference>
<feature type="compositionally biased region" description="Basic and acidic residues" evidence="1">
    <location>
        <begin position="1"/>
        <end position="10"/>
    </location>
</feature>
<protein>
    <submittedName>
        <fullName evidence="2">Uncharacterized protein</fullName>
    </submittedName>
</protein>
<evidence type="ECO:0000313" key="2">
    <source>
        <dbReference type="EMBL" id="NEC58246.1"/>
    </source>
</evidence>